<dbReference type="GO" id="GO:0051301">
    <property type="term" value="P:cell division"/>
    <property type="evidence" value="ECO:0007669"/>
    <property type="project" value="UniProtKB-KW"/>
</dbReference>
<dbReference type="Proteomes" id="UP001190700">
    <property type="component" value="Unassembled WGS sequence"/>
</dbReference>
<keyword evidence="5" id="KW-0175">Coiled coil</keyword>
<accession>A0AAE0G6D4</accession>
<dbReference type="InterPro" id="IPR039361">
    <property type="entry name" value="Cyclin"/>
</dbReference>
<dbReference type="InterPro" id="IPR004367">
    <property type="entry name" value="Cyclin_C-dom"/>
</dbReference>
<keyword evidence="3" id="KW-0131">Cell cycle</keyword>
<dbReference type="EMBL" id="LGRX02008967">
    <property type="protein sequence ID" value="KAK3272437.1"/>
    <property type="molecule type" value="Genomic_DNA"/>
</dbReference>
<proteinExistence type="inferred from homology"/>
<protein>
    <recommendedName>
        <fullName evidence="6">Cyclin-like domain-containing protein</fullName>
    </recommendedName>
</protein>
<dbReference type="AlphaFoldDB" id="A0AAE0G6D4"/>
<evidence type="ECO:0000256" key="5">
    <source>
        <dbReference type="SAM" id="Coils"/>
    </source>
</evidence>
<organism evidence="7 8">
    <name type="scientific">Cymbomonas tetramitiformis</name>
    <dbReference type="NCBI Taxonomy" id="36881"/>
    <lineage>
        <taxon>Eukaryota</taxon>
        <taxon>Viridiplantae</taxon>
        <taxon>Chlorophyta</taxon>
        <taxon>Pyramimonadophyceae</taxon>
        <taxon>Pyramimonadales</taxon>
        <taxon>Pyramimonadaceae</taxon>
        <taxon>Cymbomonas</taxon>
    </lineage>
</organism>
<dbReference type="InterPro" id="IPR036915">
    <property type="entry name" value="Cyclin-like_sf"/>
</dbReference>
<keyword evidence="1" id="KW-0132">Cell division</keyword>
<dbReference type="PANTHER" id="PTHR10177">
    <property type="entry name" value="CYCLINS"/>
    <property type="match status" value="1"/>
</dbReference>
<comment type="similarity">
    <text evidence="4">Belongs to the cyclin family.</text>
</comment>
<evidence type="ECO:0000259" key="6">
    <source>
        <dbReference type="SMART" id="SM00385"/>
    </source>
</evidence>
<feature type="domain" description="Cyclin-like" evidence="6">
    <location>
        <begin position="103"/>
        <end position="192"/>
    </location>
</feature>
<dbReference type="Pfam" id="PF02984">
    <property type="entry name" value="Cyclin_C"/>
    <property type="match status" value="1"/>
</dbReference>
<comment type="caution">
    <text evidence="7">The sequence shown here is derived from an EMBL/GenBank/DDBJ whole genome shotgun (WGS) entry which is preliminary data.</text>
</comment>
<keyword evidence="8" id="KW-1185">Reference proteome</keyword>
<dbReference type="SUPFAM" id="SSF47954">
    <property type="entry name" value="Cyclin-like"/>
    <property type="match status" value="1"/>
</dbReference>
<dbReference type="Gene3D" id="1.10.472.10">
    <property type="entry name" value="Cyclin-like"/>
    <property type="match status" value="2"/>
</dbReference>
<name>A0AAE0G6D4_9CHLO</name>
<dbReference type="InterPro" id="IPR013763">
    <property type="entry name" value="Cyclin-like_dom"/>
</dbReference>
<keyword evidence="2 4" id="KW-0195">Cyclin</keyword>
<evidence type="ECO:0000256" key="1">
    <source>
        <dbReference type="ARBA" id="ARBA00022618"/>
    </source>
</evidence>
<dbReference type="InterPro" id="IPR006671">
    <property type="entry name" value="Cyclin_N"/>
</dbReference>
<evidence type="ECO:0000256" key="3">
    <source>
        <dbReference type="ARBA" id="ARBA00023306"/>
    </source>
</evidence>
<evidence type="ECO:0000256" key="4">
    <source>
        <dbReference type="RuleBase" id="RU000383"/>
    </source>
</evidence>
<reference evidence="7 8" key="1">
    <citation type="journal article" date="2015" name="Genome Biol. Evol.">
        <title>Comparative Genomics of a Bacterivorous Green Alga Reveals Evolutionary Causalities and Consequences of Phago-Mixotrophic Mode of Nutrition.</title>
        <authorList>
            <person name="Burns J.A."/>
            <person name="Paasch A."/>
            <person name="Narechania A."/>
            <person name="Kim E."/>
        </authorList>
    </citation>
    <scope>NUCLEOTIDE SEQUENCE [LARGE SCALE GENOMIC DNA]</scope>
    <source>
        <strain evidence="7 8">PLY_AMNH</strain>
    </source>
</reference>
<dbReference type="SMART" id="SM00385">
    <property type="entry name" value="CYCLIN"/>
    <property type="match status" value="1"/>
</dbReference>
<gene>
    <name evidence="7" type="ORF">CYMTET_19263</name>
</gene>
<evidence type="ECO:0000256" key="2">
    <source>
        <dbReference type="ARBA" id="ARBA00023127"/>
    </source>
</evidence>
<sequence>MAGLPYRDVSECGVEWRDQDASILNNKPCSIPSRYQSSPGSTSPTCEFHFEEVRLIQALDGHEDIVRSLFDREQKFPLGPDYLTKLRSSKRCRLGDHRRRIVRWMFETQKELETSLSTTLLAIRYLDTIMAREVIQGDVEEVFDLFGTACLFVAFKFDCTENGCYSVSEIQAVSHNVFRVQDVVQAERHILRLLNWDLNPVTPMSYISHLLCSVCPLWSVPAAVWKELWMGASKHLQQCCHDVRILEFSSSEIASAAVLLALDDHDLQSEKAQRKLDELMEGKQEIIRKCRSVFVDIELDSSDWTSLLLHCEEAPGTYLYKDQLSSTRPFDIEFSPRSVLS</sequence>
<dbReference type="Pfam" id="PF00134">
    <property type="entry name" value="Cyclin_N"/>
    <property type="match status" value="1"/>
</dbReference>
<evidence type="ECO:0000313" key="7">
    <source>
        <dbReference type="EMBL" id="KAK3272437.1"/>
    </source>
</evidence>
<feature type="coiled-coil region" evidence="5">
    <location>
        <begin position="262"/>
        <end position="289"/>
    </location>
</feature>
<evidence type="ECO:0000313" key="8">
    <source>
        <dbReference type="Proteomes" id="UP001190700"/>
    </source>
</evidence>